<feature type="compositionally biased region" description="Low complexity" evidence="1">
    <location>
        <begin position="85"/>
        <end position="112"/>
    </location>
</feature>
<dbReference type="STRING" id="34690.A0A182U1S2"/>
<dbReference type="AlphaFoldDB" id="A0A182U1S2"/>
<protein>
    <submittedName>
        <fullName evidence="2">Uncharacterized protein</fullName>
    </submittedName>
</protein>
<dbReference type="EnsemblMetazoa" id="AMEC012328-RA">
    <property type="protein sequence ID" value="AMEC012328-PA"/>
    <property type="gene ID" value="AMEC012328"/>
</dbReference>
<accession>A0A182U1S2</accession>
<evidence type="ECO:0000313" key="2">
    <source>
        <dbReference type="EnsemblMetazoa" id="AMEC012328-PA"/>
    </source>
</evidence>
<evidence type="ECO:0000256" key="1">
    <source>
        <dbReference type="SAM" id="MobiDB-lite"/>
    </source>
</evidence>
<reference evidence="2" key="2">
    <citation type="submission" date="2020-05" db="UniProtKB">
        <authorList>
            <consortium name="EnsemblMetazoa"/>
        </authorList>
    </citation>
    <scope>IDENTIFICATION</scope>
    <source>
        <strain evidence="2">CM1001059</strain>
    </source>
</reference>
<dbReference type="VEuPathDB" id="VectorBase:AMEC012328"/>
<feature type="compositionally biased region" description="Polar residues" evidence="1">
    <location>
        <begin position="113"/>
        <end position="131"/>
    </location>
</feature>
<dbReference type="Proteomes" id="UP000075902">
    <property type="component" value="Unassembled WGS sequence"/>
</dbReference>
<keyword evidence="3" id="KW-1185">Reference proteome</keyword>
<proteinExistence type="predicted"/>
<evidence type="ECO:0000313" key="3">
    <source>
        <dbReference type="Proteomes" id="UP000075902"/>
    </source>
</evidence>
<name>A0A182U1S2_9DIPT</name>
<reference evidence="3" key="1">
    <citation type="submission" date="2014-01" db="EMBL/GenBank/DDBJ databases">
        <title>The Genome Sequence of Anopheles melas CM1001059_A (V2).</title>
        <authorList>
            <consortium name="The Broad Institute Genomics Platform"/>
            <person name="Neafsey D.E."/>
            <person name="Besansky N."/>
            <person name="Howell P."/>
            <person name="Walton C."/>
            <person name="Young S.K."/>
            <person name="Zeng Q."/>
            <person name="Gargeya S."/>
            <person name="Fitzgerald M."/>
            <person name="Haas B."/>
            <person name="Abouelleil A."/>
            <person name="Allen A.W."/>
            <person name="Alvarado L."/>
            <person name="Arachchi H.M."/>
            <person name="Berlin A.M."/>
            <person name="Chapman S.B."/>
            <person name="Gainer-Dewar J."/>
            <person name="Goldberg J."/>
            <person name="Griggs A."/>
            <person name="Gujja S."/>
            <person name="Hansen M."/>
            <person name="Howarth C."/>
            <person name="Imamovic A."/>
            <person name="Ireland A."/>
            <person name="Larimer J."/>
            <person name="McCowan C."/>
            <person name="Murphy C."/>
            <person name="Pearson M."/>
            <person name="Poon T.W."/>
            <person name="Priest M."/>
            <person name="Roberts A."/>
            <person name="Saif S."/>
            <person name="Shea T."/>
            <person name="Sisk P."/>
            <person name="Sykes S."/>
            <person name="Wortman J."/>
            <person name="Nusbaum C."/>
            <person name="Birren B."/>
        </authorList>
    </citation>
    <scope>NUCLEOTIDE SEQUENCE [LARGE SCALE GENOMIC DNA]</scope>
    <source>
        <strain evidence="3">CM1001059</strain>
    </source>
</reference>
<feature type="region of interest" description="Disordered" evidence="1">
    <location>
        <begin position="85"/>
        <end position="167"/>
    </location>
</feature>
<organism evidence="2 3">
    <name type="scientific">Anopheles melas</name>
    <dbReference type="NCBI Taxonomy" id="34690"/>
    <lineage>
        <taxon>Eukaryota</taxon>
        <taxon>Metazoa</taxon>
        <taxon>Ecdysozoa</taxon>
        <taxon>Arthropoda</taxon>
        <taxon>Hexapoda</taxon>
        <taxon>Insecta</taxon>
        <taxon>Pterygota</taxon>
        <taxon>Neoptera</taxon>
        <taxon>Endopterygota</taxon>
        <taxon>Diptera</taxon>
        <taxon>Nematocera</taxon>
        <taxon>Culicoidea</taxon>
        <taxon>Culicidae</taxon>
        <taxon>Anophelinae</taxon>
        <taxon>Anopheles</taxon>
    </lineage>
</organism>
<sequence length="167" mass="17951">MAINFSASFAACLAAGLKVPRQIMYCISQDTAPYVLYKDSQEAAERGAAAAAAVQWGNAEGQAIYQQNAQNHLQAHMNGAATQQQLVAAAAAAAAQHHHQQQQQQQHHQQQQTSANHSPPNQDNRPQQPGEQANGHLHSPATSPYPANNGPDIEEDLIKVHLSRGAR</sequence>